<feature type="compositionally biased region" description="Polar residues" evidence="1">
    <location>
        <begin position="92"/>
        <end position="107"/>
    </location>
</feature>
<evidence type="ECO:0000256" key="1">
    <source>
        <dbReference type="SAM" id="MobiDB-lite"/>
    </source>
</evidence>
<sequence>MSIRGGIFRPHIQLSQLPPVQQEPLRQDQQQAESLLQQQGLQQQQQGLQQQLQSLQLHQQQQQAEALQRSPEPPTPPRTPHSPQQPPPLQRLITSVSTATQRESPAYQQQPQQSPKTTQTNNFTAPRETLASKLRRRVLGGVLYVVSAQILGGSGIDPSTKPPVTWSVPLAD</sequence>
<dbReference type="AlphaFoldDB" id="A0ABD0Y4X9"/>
<evidence type="ECO:0000313" key="2">
    <source>
        <dbReference type="EMBL" id="KAL1122327.1"/>
    </source>
</evidence>
<reference evidence="2 3" key="1">
    <citation type="submission" date="2024-07" db="EMBL/GenBank/DDBJ databases">
        <title>Chromosome-level genome assembly of the water stick insect Ranatra chinensis (Heteroptera: Nepidae).</title>
        <authorList>
            <person name="Liu X."/>
        </authorList>
    </citation>
    <scope>NUCLEOTIDE SEQUENCE [LARGE SCALE GENOMIC DNA]</scope>
    <source>
        <strain evidence="2">Cailab_2021Rc</strain>
        <tissue evidence="2">Muscle</tissue>
    </source>
</reference>
<protein>
    <submittedName>
        <fullName evidence="2">Uncharacterized protein</fullName>
    </submittedName>
</protein>
<feature type="compositionally biased region" description="Pro residues" evidence="1">
    <location>
        <begin position="71"/>
        <end position="89"/>
    </location>
</feature>
<dbReference type="EMBL" id="JBFDAA010000014">
    <property type="protein sequence ID" value="KAL1122327.1"/>
    <property type="molecule type" value="Genomic_DNA"/>
</dbReference>
<organism evidence="2 3">
    <name type="scientific">Ranatra chinensis</name>
    <dbReference type="NCBI Taxonomy" id="642074"/>
    <lineage>
        <taxon>Eukaryota</taxon>
        <taxon>Metazoa</taxon>
        <taxon>Ecdysozoa</taxon>
        <taxon>Arthropoda</taxon>
        <taxon>Hexapoda</taxon>
        <taxon>Insecta</taxon>
        <taxon>Pterygota</taxon>
        <taxon>Neoptera</taxon>
        <taxon>Paraneoptera</taxon>
        <taxon>Hemiptera</taxon>
        <taxon>Heteroptera</taxon>
        <taxon>Panheteroptera</taxon>
        <taxon>Nepomorpha</taxon>
        <taxon>Nepidae</taxon>
        <taxon>Ranatrinae</taxon>
        <taxon>Ranatra</taxon>
    </lineage>
</organism>
<evidence type="ECO:0000313" key="3">
    <source>
        <dbReference type="Proteomes" id="UP001558652"/>
    </source>
</evidence>
<feature type="region of interest" description="Disordered" evidence="1">
    <location>
        <begin position="1"/>
        <end position="125"/>
    </location>
</feature>
<name>A0ABD0Y4X9_9HEMI</name>
<feature type="compositionally biased region" description="Low complexity" evidence="1">
    <location>
        <begin position="108"/>
        <end position="120"/>
    </location>
</feature>
<gene>
    <name evidence="2" type="ORF">AAG570_003732</name>
</gene>
<comment type="caution">
    <text evidence="2">The sequence shown here is derived from an EMBL/GenBank/DDBJ whole genome shotgun (WGS) entry which is preliminary data.</text>
</comment>
<dbReference type="Proteomes" id="UP001558652">
    <property type="component" value="Unassembled WGS sequence"/>
</dbReference>
<accession>A0ABD0Y4X9</accession>
<keyword evidence="3" id="KW-1185">Reference proteome</keyword>
<feature type="compositionally biased region" description="Low complexity" evidence="1">
    <location>
        <begin position="29"/>
        <end position="70"/>
    </location>
</feature>
<proteinExistence type="predicted"/>